<evidence type="ECO:0000256" key="7">
    <source>
        <dbReference type="SAM" id="MobiDB-lite"/>
    </source>
</evidence>
<organism evidence="10 11">
    <name type="scientific">Deinococcus reticulitermitis</name>
    <dbReference type="NCBI Taxonomy" id="856736"/>
    <lineage>
        <taxon>Bacteria</taxon>
        <taxon>Thermotogati</taxon>
        <taxon>Deinococcota</taxon>
        <taxon>Deinococci</taxon>
        <taxon>Deinococcales</taxon>
        <taxon>Deinococcaceae</taxon>
        <taxon>Deinococcus</taxon>
    </lineage>
</organism>
<keyword evidence="10" id="KW-0012">Acyltransferase</keyword>
<dbReference type="GO" id="GO:0016413">
    <property type="term" value="F:O-acetyltransferase activity"/>
    <property type="evidence" value="ECO:0007669"/>
    <property type="project" value="TreeGrafter"/>
</dbReference>
<evidence type="ECO:0000256" key="4">
    <source>
        <dbReference type="ARBA" id="ARBA00022692"/>
    </source>
</evidence>
<keyword evidence="5 8" id="KW-1133">Transmembrane helix</keyword>
<proteinExistence type="inferred from homology"/>
<feature type="transmembrane region" description="Helical" evidence="8">
    <location>
        <begin position="17"/>
        <end position="36"/>
    </location>
</feature>
<comment type="subcellular location">
    <subcellularLocation>
        <location evidence="1">Cell membrane</location>
        <topology evidence="1">Multi-pass membrane protein</topology>
    </subcellularLocation>
</comment>
<evidence type="ECO:0000256" key="1">
    <source>
        <dbReference type="ARBA" id="ARBA00004651"/>
    </source>
</evidence>
<feature type="transmembrane region" description="Helical" evidence="8">
    <location>
        <begin position="90"/>
        <end position="116"/>
    </location>
</feature>
<feature type="domain" description="Acyltransferase 3" evidence="9">
    <location>
        <begin position="12"/>
        <end position="328"/>
    </location>
</feature>
<dbReference type="AlphaFoldDB" id="A0A1H6XMK0"/>
<dbReference type="STRING" id="856736.SAMN04488058_105142"/>
<evidence type="ECO:0000256" key="5">
    <source>
        <dbReference type="ARBA" id="ARBA00022989"/>
    </source>
</evidence>
<feature type="transmembrane region" description="Helical" evidence="8">
    <location>
        <begin position="210"/>
        <end position="231"/>
    </location>
</feature>
<dbReference type="InterPro" id="IPR002656">
    <property type="entry name" value="Acyl_transf_3_dom"/>
</dbReference>
<protein>
    <submittedName>
        <fullName evidence="10">Acyltransferase family protein</fullName>
    </submittedName>
</protein>
<feature type="transmembrane region" description="Helical" evidence="8">
    <location>
        <begin position="128"/>
        <end position="148"/>
    </location>
</feature>
<evidence type="ECO:0000256" key="6">
    <source>
        <dbReference type="ARBA" id="ARBA00023136"/>
    </source>
</evidence>
<feature type="compositionally biased region" description="Basic residues" evidence="7">
    <location>
        <begin position="370"/>
        <end position="384"/>
    </location>
</feature>
<keyword evidence="3" id="KW-1003">Cell membrane</keyword>
<dbReference type="PANTHER" id="PTHR40074">
    <property type="entry name" value="O-ACETYLTRANSFERASE WECH"/>
    <property type="match status" value="1"/>
</dbReference>
<dbReference type="PANTHER" id="PTHR40074:SF2">
    <property type="entry name" value="O-ACETYLTRANSFERASE WECH"/>
    <property type="match status" value="1"/>
</dbReference>
<keyword evidence="11" id="KW-1185">Reference proteome</keyword>
<evidence type="ECO:0000256" key="8">
    <source>
        <dbReference type="SAM" id="Phobius"/>
    </source>
</evidence>
<reference evidence="11" key="1">
    <citation type="submission" date="2016-10" db="EMBL/GenBank/DDBJ databases">
        <authorList>
            <person name="Varghese N."/>
            <person name="Submissions S."/>
        </authorList>
    </citation>
    <scope>NUCLEOTIDE SEQUENCE [LARGE SCALE GENOMIC DNA]</scope>
    <source>
        <strain evidence="11">CGMCC 1.10218</strain>
    </source>
</reference>
<gene>
    <name evidence="10" type="ORF">SAMN04488058_105142</name>
</gene>
<dbReference type="GO" id="GO:0005886">
    <property type="term" value="C:plasma membrane"/>
    <property type="evidence" value="ECO:0007669"/>
    <property type="project" value="UniProtKB-SubCell"/>
</dbReference>
<evidence type="ECO:0000256" key="3">
    <source>
        <dbReference type="ARBA" id="ARBA00022475"/>
    </source>
</evidence>
<sequence>MGTAPTAPPIFAFVDRIRFVAIALIVVGHAGLAVGAELNDLTADAPSLFYSLLKFDIIAMYLVSGFLMGDAVGRSRSYLLGRVRRTALPWLAWVGMVSLPGAGALLLSGAGVPAYLGLLGTMTFQTSYWFIPNYLFGLAFMFLVLRWLPPGVTGLILGLSSLVYGVNLYTEWFTSQHTVAWFGFMFYLWLGAWARRHWPEVQARLSRVPWFHVLPVVVLTGLGVAAETAYLQGRGSLDAANALKLSNHLYSVAWCVLLVVCPWRLVPAFIDSRRESFGIYLAHIVPLTVLGLAFRALGWPAPDLGPWGQLAAWFATGAAGYLLSALLVKGLVRAGFGWVVGDLSDGPPAPRSRAFSRPRPTSAAPPRPSSGRRRSPRGGVGRHP</sequence>
<dbReference type="Pfam" id="PF01757">
    <property type="entry name" value="Acyl_transf_3"/>
    <property type="match status" value="1"/>
</dbReference>
<dbReference type="Proteomes" id="UP000199223">
    <property type="component" value="Unassembled WGS sequence"/>
</dbReference>
<evidence type="ECO:0000259" key="9">
    <source>
        <dbReference type="Pfam" id="PF01757"/>
    </source>
</evidence>
<evidence type="ECO:0000313" key="11">
    <source>
        <dbReference type="Proteomes" id="UP000199223"/>
    </source>
</evidence>
<name>A0A1H6XMK0_9DEIO</name>
<keyword evidence="6 8" id="KW-0472">Membrane</keyword>
<keyword evidence="10" id="KW-0808">Transferase</keyword>
<feature type="transmembrane region" description="Helical" evidence="8">
    <location>
        <begin position="277"/>
        <end position="298"/>
    </location>
</feature>
<dbReference type="EMBL" id="FNZA01000005">
    <property type="protein sequence ID" value="SEJ26060.1"/>
    <property type="molecule type" value="Genomic_DNA"/>
</dbReference>
<comment type="similarity">
    <text evidence="2">Belongs to the acyltransferase 3 family.</text>
</comment>
<evidence type="ECO:0000256" key="2">
    <source>
        <dbReference type="ARBA" id="ARBA00007400"/>
    </source>
</evidence>
<feature type="transmembrane region" description="Helical" evidence="8">
    <location>
        <begin position="155"/>
        <end position="173"/>
    </location>
</feature>
<feature type="transmembrane region" description="Helical" evidence="8">
    <location>
        <begin position="179"/>
        <end position="198"/>
    </location>
</feature>
<feature type="transmembrane region" description="Helical" evidence="8">
    <location>
        <begin position="310"/>
        <end position="328"/>
    </location>
</feature>
<evidence type="ECO:0000313" key="10">
    <source>
        <dbReference type="EMBL" id="SEJ26060.1"/>
    </source>
</evidence>
<dbReference type="GO" id="GO:0009246">
    <property type="term" value="P:enterobacterial common antigen biosynthetic process"/>
    <property type="evidence" value="ECO:0007669"/>
    <property type="project" value="TreeGrafter"/>
</dbReference>
<accession>A0A1H6XMK0</accession>
<feature type="transmembrane region" description="Helical" evidence="8">
    <location>
        <begin position="251"/>
        <end position="270"/>
    </location>
</feature>
<keyword evidence="4 8" id="KW-0812">Transmembrane</keyword>
<feature type="compositionally biased region" description="Low complexity" evidence="7">
    <location>
        <begin position="351"/>
        <end position="362"/>
    </location>
</feature>
<feature type="transmembrane region" description="Helical" evidence="8">
    <location>
        <begin position="48"/>
        <end position="69"/>
    </location>
</feature>
<feature type="region of interest" description="Disordered" evidence="7">
    <location>
        <begin position="345"/>
        <end position="384"/>
    </location>
</feature>